<proteinExistence type="predicted"/>
<evidence type="ECO:0000313" key="1">
    <source>
        <dbReference type="EMBL" id="AKT42238.1"/>
    </source>
</evidence>
<evidence type="ECO:0000313" key="2">
    <source>
        <dbReference type="Proteomes" id="UP000067626"/>
    </source>
</evidence>
<dbReference type="KEGG" id="ccro:CMC5_064610"/>
<dbReference type="AlphaFoldDB" id="A0A0K1ENQ6"/>
<dbReference type="Proteomes" id="UP000067626">
    <property type="component" value="Chromosome"/>
</dbReference>
<reference evidence="1 2" key="1">
    <citation type="submission" date="2015-07" db="EMBL/GenBank/DDBJ databases">
        <title>Genome analysis of myxobacterium Chondromyces crocatus Cm c5 reveals a high potential for natural compound synthesis and the genetic basis for the loss of fruiting body formation.</title>
        <authorList>
            <person name="Zaburannyi N."/>
            <person name="Bunk B."/>
            <person name="Maier J."/>
            <person name="Overmann J."/>
            <person name="Mueller R."/>
        </authorList>
    </citation>
    <scope>NUCLEOTIDE SEQUENCE [LARGE SCALE GENOMIC DNA]</scope>
    <source>
        <strain evidence="1 2">Cm c5</strain>
    </source>
</reference>
<dbReference type="OrthoDB" id="5188280at2"/>
<dbReference type="EMBL" id="CP012159">
    <property type="protein sequence ID" value="AKT42238.1"/>
    <property type="molecule type" value="Genomic_DNA"/>
</dbReference>
<sequence length="233" mass="26802">MLHYRPRFEALIEDLRRHPCIQVLDAAIPPGLSEERIEALEREAGGKLPAAAHTFFREMNGVTVFWRAPRELPGELWMAYIDQEPQSDYFHPEQTHGILIPPLEEIVAFTQWPREFVVLGDEPARFAGDELAHADLARRIFPFDFHLRRSNEDAAMALVLFDDPERARVVKLISSGCLEPKAATTDFASYLELLVATRGEQRERERFEAWSSEPLTFDAAQLAERGRQYFRVP</sequence>
<evidence type="ECO:0008006" key="3">
    <source>
        <dbReference type="Google" id="ProtNLM"/>
    </source>
</evidence>
<keyword evidence="2" id="KW-1185">Reference proteome</keyword>
<accession>A0A0K1ENQ6</accession>
<name>A0A0K1ENQ6_CHOCO</name>
<organism evidence="1 2">
    <name type="scientific">Chondromyces crocatus</name>
    <dbReference type="NCBI Taxonomy" id="52"/>
    <lineage>
        <taxon>Bacteria</taxon>
        <taxon>Pseudomonadati</taxon>
        <taxon>Myxococcota</taxon>
        <taxon>Polyangia</taxon>
        <taxon>Polyangiales</taxon>
        <taxon>Polyangiaceae</taxon>
        <taxon>Chondromyces</taxon>
    </lineage>
</organism>
<gene>
    <name evidence="1" type="ORF">CMC5_064610</name>
</gene>
<protein>
    <recommendedName>
        <fullName evidence="3">Knr4/Smi1-like domain-containing protein</fullName>
    </recommendedName>
</protein>
<dbReference type="RefSeq" id="WP_050433900.1">
    <property type="nucleotide sequence ID" value="NZ_CP012159.1"/>
</dbReference>